<proteinExistence type="predicted"/>
<evidence type="ECO:0000256" key="1">
    <source>
        <dbReference type="SAM" id="MobiDB-lite"/>
    </source>
</evidence>
<dbReference type="VEuPathDB" id="FungiDB:TAPDE_005410"/>
<feature type="transmembrane region" description="Helical" evidence="2">
    <location>
        <begin position="1302"/>
        <end position="1322"/>
    </location>
</feature>
<dbReference type="Pfam" id="PF13692">
    <property type="entry name" value="Glyco_trans_1_4"/>
    <property type="match status" value="1"/>
</dbReference>
<feature type="transmembrane region" description="Helical" evidence="2">
    <location>
        <begin position="936"/>
        <end position="957"/>
    </location>
</feature>
<dbReference type="PANTHER" id="PTHR12526">
    <property type="entry name" value="GLYCOSYLTRANSFERASE"/>
    <property type="match status" value="1"/>
</dbReference>
<feature type="transmembrane region" description="Helical" evidence="2">
    <location>
        <begin position="903"/>
        <end position="924"/>
    </location>
</feature>
<keyword evidence="2" id="KW-0812">Transmembrane</keyword>
<protein>
    <recommendedName>
        <fullName evidence="3">DUF3492 domain-containing protein</fullName>
    </recommendedName>
</protein>
<keyword evidence="2" id="KW-1133">Transmembrane helix</keyword>
<dbReference type="eggNOG" id="ENOG502QUAK">
    <property type="taxonomic scope" value="Eukaryota"/>
</dbReference>
<accession>R4XGG7</accession>
<evidence type="ECO:0000256" key="2">
    <source>
        <dbReference type="SAM" id="Phobius"/>
    </source>
</evidence>
<feature type="transmembrane region" description="Helical" evidence="2">
    <location>
        <begin position="993"/>
        <end position="1010"/>
    </location>
</feature>
<gene>
    <name evidence="4" type="ORF">TAPDE_005410</name>
</gene>
<evidence type="ECO:0000313" key="5">
    <source>
        <dbReference type="Proteomes" id="UP000013776"/>
    </source>
</evidence>
<dbReference type="SUPFAM" id="SSF53756">
    <property type="entry name" value="UDP-Glycosyltransferase/glycogen phosphorylase"/>
    <property type="match status" value="1"/>
</dbReference>
<keyword evidence="5" id="KW-1185">Reference proteome</keyword>
<dbReference type="Pfam" id="PF11997">
    <property type="entry name" value="DUF3492"/>
    <property type="match status" value="1"/>
</dbReference>
<evidence type="ECO:0000313" key="4">
    <source>
        <dbReference type="EMBL" id="CCG84862.1"/>
    </source>
</evidence>
<dbReference type="EMBL" id="CAHR02000329">
    <property type="protein sequence ID" value="CCG84862.1"/>
    <property type="molecule type" value="Genomic_DNA"/>
</dbReference>
<name>R4XGG7_TAPDE</name>
<keyword evidence="2" id="KW-0472">Membrane</keyword>
<feature type="compositionally biased region" description="Basic and acidic residues" evidence="1">
    <location>
        <begin position="2838"/>
        <end position="2848"/>
    </location>
</feature>
<evidence type="ECO:0000259" key="3">
    <source>
        <dbReference type="Pfam" id="PF11997"/>
    </source>
</evidence>
<organism evidence="4 5">
    <name type="scientific">Taphrina deformans (strain PYCC 5710 / ATCC 11124 / CBS 356.35 / IMI 108563 / JCM 9778 / NBRC 8474)</name>
    <name type="common">Peach leaf curl fungus</name>
    <name type="synonym">Lalaria deformans</name>
    <dbReference type="NCBI Taxonomy" id="1097556"/>
    <lineage>
        <taxon>Eukaryota</taxon>
        <taxon>Fungi</taxon>
        <taxon>Dikarya</taxon>
        <taxon>Ascomycota</taxon>
        <taxon>Taphrinomycotina</taxon>
        <taxon>Taphrinomycetes</taxon>
        <taxon>Taphrinales</taxon>
        <taxon>Taphrinaceae</taxon>
        <taxon>Taphrina</taxon>
    </lineage>
</organism>
<dbReference type="Gene3D" id="3.40.50.2000">
    <property type="entry name" value="Glycogen Phosphorylase B"/>
    <property type="match status" value="1"/>
</dbReference>
<comment type="caution">
    <text evidence="4">The sequence shown here is derived from an EMBL/GenBank/DDBJ whole genome shotgun (WGS) entry which is preliminary data.</text>
</comment>
<feature type="transmembrane region" description="Helical" evidence="2">
    <location>
        <begin position="866"/>
        <end position="891"/>
    </location>
</feature>
<feature type="region of interest" description="Disordered" evidence="1">
    <location>
        <begin position="2819"/>
        <end position="2848"/>
    </location>
</feature>
<dbReference type="OrthoDB" id="2582433at2759"/>
<feature type="transmembrane region" description="Helical" evidence="2">
    <location>
        <begin position="1146"/>
        <end position="1164"/>
    </location>
</feature>
<dbReference type="InterPro" id="IPR022622">
    <property type="entry name" value="DUF3492"/>
</dbReference>
<reference evidence="4 5" key="1">
    <citation type="journal article" date="2013" name="MBio">
        <title>Genome sequencing of the plant pathogen Taphrina deformans, the causal agent of peach leaf curl.</title>
        <authorList>
            <person name="Cisse O.H."/>
            <person name="Almeida J.M.G.C.F."/>
            <person name="Fonseca A."/>
            <person name="Kumar A.A."/>
            <person name="Salojaervi J."/>
            <person name="Overmyer K."/>
            <person name="Hauser P.M."/>
            <person name="Pagni M."/>
        </authorList>
    </citation>
    <scope>NUCLEOTIDE SEQUENCE [LARGE SCALE GENOMIC DNA]</scope>
    <source>
        <strain evidence="5">PYCC 5710 / ATCC 11124 / CBS 356.35 / IMI 108563 / JCM 9778 / NBRC 8474</strain>
    </source>
</reference>
<feature type="transmembrane region" description="Helical" evidence="2">
    <location>
        <begin position="22"/>
        <end position="46"/>
    </location>
</feature>
<feature type="domain" description="DUF3492" evidence="3">
    <location>
        <begin position="2153"/>
        <end position="2435"/>
    </location>
</feature>
<feature type="transmembrane region" description="Helical" evidence="2">
    <location>
        <begin position="1184"/>
        <end position="1202"/>
    </location>
</feature>
<feature type="transmembrane region" description="Helical" evidence="2">
    <location>
        <begin position="1272"/>
        <end position="1290"/>
    </location>
</feature>
<sequence length="2848" mass="324797">MVKALIYNSQPLPRDAQFRHGYQWTILGISLASLFLPLLYYVFVFVQFKWKQYRARPVKIKVVADDNLFKLLEHVTNTPYFESDASARLSEVSSYARCQAQEVVTLQDTSSVDLLGIPIDAMTTFTDTSSSVVLAYCAAPAETVTKQASRKRDRGIVKIMETIHSRFSTANCFQGVILPLSDGFTPRAWSTLFQHLKSLNLLVFVEIVPPYTDLAGINLSLCHGVIIRNATILENGSRRDFFRGFELRDVLARCAKQRSTRPTFTTVLHDPCELPSTPTLRRAYKFARFHEVILSVCSLIAIQKDLPQPEPLSAFDWLKRLDVLDLHREWNEGVVDQRTTSNIDLTALEPVLPGITATFVTAETLPTASERLGVEMYAPEWTHSFPTRASYFTTGEAGQLLTTQACYDLREQITDVHVASVLRTQAHMRELDLLQEFTIYEKQEVFDRLNPFLQSPQTLEALDDNELMLITQLVEFLKDDRCRVFRGLDTGFTLPENRFHLWSVSEWKDEVLYLYISLMAKDLVATLLHTFLILHDVPRQRCFEIELVLASSENINQGLPPRVVSELRDSTYAELLTHLHQMRLSRDADCFILRNVEQFARHLLVEETTRTAWKKIHGADFLAEDITVEALYQYRLDWLARKGITQLPLLSALIRMHRIAEHNIVRALRNGDLAAIDLITKVLCESYSGGATEISIEQDLVGLMVFCIFRKYGVEETYIESSDRCPVYHFQTDQPGVFSELWVIGSQCEVYFDVTPGILGAMHYKRYRAYLAENPPPADAWNGQDVFTAYHKVDNPTPEGMLPGDAKVKNPFQAKDAIFFPRIQKFAFLSVFCLPAVCDVMLLVFLGRGVFQTAFMTGDEIAYSTLGLLTALLLCSGTIAWIGSSGGYYLYNAAFDSLNHVMVQKLSGAFCLTLAVGVLGGFGIGAQRGWYPGLVFFLYLMGLSTYLNILGILATMHRDGSPLPSGRSTLWKSLPVLLISPVVTTFVHGHDLIIYLVVIYTFLTVLYWNYRLLCAEWSQFYTKIILIDDKQVLDWHKSRRGEKSDFDYETARQELESAVQHSRAQLLHASHRKEDSNQLVTKLAPGIEYSRWLLKKDAGPGASVPAPYSSAWNNQLKVSLNTYQNFVRGLKEHSAFLQYRYAKNDIGYNVVMFIATLLDRWVSITMSAAGDGPLNLYADPRNRFTIAFALSYFLTSAVALDYQLQFCWTAVIATSSRSIESQGNLDTEEQHENGRKSRLYWSSLRDLFTIVLMLFGFWSLMLVFWVDEVLQLETFFAYAASYTCVLWFQFNRVFIKDGTKAFLITVGAIALGFSTGVVLHLIPSTYNFHFIDIIAMATCTVTAAMGSFLAADFSSDRDEVEDDLHSPQELMNKTGWKTHSQKFVGLDWNETQRLKTALGELKLSTDPQKSLEVTKERYPELASSIVGALNNASPSQDICAAFPHWRQILSSTLERWTHGTTRIFLISAEDLLKHGINQVSAVGRMTKDDDILEVYVPLAVNTDAWILANHESMAQLISEAVLHETCELVFKMQHSDAVCAEMILSTEKLSFHPRRMTQQIYACTGVAEATKIILSTSAEVIKHSSLGFRVNTEWTHLPEDLRLFIIARILGLRYKPSILSTNYLEQRCAGDTKWEEVVARSNAKLWLTLSIYSTCKAALETDNMPATQPQLTSYVLGSSYLTKSNDLGQRIYYGLFSFFQYIAVISNGETDLPREFVYSTRASSFRGVYRGFVLSIWQLCAFFRRFSVELTLLHSRPELQEILVYCRKGVARSLYDDRIVVSDPFKPLTGFKATVETTDIMRIYPGRLTTEPEDGTKQAAYGYYDEQRRLIRLETKAKGEVSDIATYEYDNISDRLPRCRTNQVGNSYYDENGRITHGTFLRNEKEWSFSYDFTSDVDRADVIRANYTSTGLNVAVFWCMPQTSNGTTEDIQSWLPCAKVSKTIHSKDNKQWVTQYTYRHKRDPTIVCTIVDGENRVEYPETTPDWITKDKDNLMIKPLVLHFDAEDLLFRHDPAPPWWRRALRRCTRNPSRVCYSPMHTGALRTMLWDRWHKSKSLDGVTACYVDTQIVRHEKLLGPYWKARDFGRLRRAAQYLDDHIEAIVARIEIEDSVSQNTFLPYKMADLYTMGTGGSANVKTRKFEDNYSDTHDRLSVMFLDTGCFPDQPGGVSNCRRDLVNGHVTIRNHVFTESANDFGVPRYQVDKNVQSIKVLPLWGLDYLSPYHGLFDNLLDSQVTFREHHTSEMDIKNLFLPILRRLVRGARSQSYSQADLVELTQTFIDLSVYFEEKDYLKTWKSNQVKRTWRECWLEDTPNTVSTSTYHKLELPTMAQMDEAMELWLRYFFVFSVRIPEVVPTVFQCTHHGVGSIFGMLLKLRRGTTYMIWDHAIYWRESCLNVSSSQCILSLSVQNMLLGAIKMASNLCYNHADVILPCTNLFNPGWEADIGSDQGRRQHKVGFARKIDPVVNGISEMERFEPVDKIRSENPTVMMLSNVQFIKDVKNAVFSADIIVNRFKFKKYRLVIYGAMDRTPQYTAETEAIIKTRGLEENVKLAGFGNPKEILKDAWAFMNSSLSEGLPLAIGEAALSGCPVIATDVGATALVISDPKDPKIRYGEIVPPNDSVALARAQIQILAMLGPWAKYCGDSPPPMPENFTKEDVDRITQRMYDKTEERRALGRKGRETVLHSFNGNRYLREHEQMYWLGSYRSQQRADHALQLISQDYIKFDETLAIDPVIATRESKLWEEAPWREFRNKDGVYGRTKTQLTTLLRRRPRDKQKGKASEDHELDYLRRVSILPGFSEDGFDDLEEGMAATKAAAKKKYQMEHSVGTSQSAENKSNDYGHKRDD</sequence>
<dbReference type="Proteomes" id="UP000013776">
    <property type="component" value="Unassembled WGS sequence"/>
</dbReference>
<dbReference type="PANTHER" id="PTHR12526:SF630">
    <property type="entry name" value="GLYCOSYLTRANSFERASE"/>
    <property type="match status" value="1"/>
</dbReference>
<dbReference type="STRING" id="1097556.R4XGG7"/>
<feature type="transmembrane region" description="Helical" evidence="2">
    <location>
        <begin position="1247"/>
        <end position="1266"/>
    </location>
</feature>
<feature type="transmembrane region" description="Helical" evidence="2">
    <location>
        <begin position="826"/>
        <end position="846"/>
    </location>
</feature>